<name>A0A4Y2EA45_ARAVE</name>
<dbReference type="Pfam" id="PF20700">
    <property type="entry name" value="Mutator"/>
    <property type="match status" value="1"/>
</dbReference>
<dbReference type="AlphaFoldDB" id="A0A4Y2EA45"/>
<evidence type="ECO:0000259" key="1">
    <source>
        <dbReference type="Pfam" id="PF20700"/>
    </source>
</evidence>
<evidence type="ECO:0000313" key="3">
    <source>
        <dbReference type="Proteomes" id="UP000499080"/>
    </source>
</evidence>
<dbReference type="Proteomes" id="UP000499080">
    <property type="component" value="Unassembled WGS sequence"/>
</dbReference>
<dbReference type="OrthoDB" id="6434791at2759"/>
<proteinExistence type="predicted"/>
<reference evidence="2 3" key="1">
    <citation type="journal article" date="2019" name="Sci. Rep.">
        <title>Orb-weaving spider Araneus ventricosus genome elucidates the spidroin gene catalogue.</title>
        <authorList>
            <person name="Kono N."/>
            <person name="Nakamura H."/>
            <person name="Ohtoshi R."/>
            <person name="Moran D.A.P."/>
            <person name="Shinohara A."/>
            <person name="Yoshida Y."/>
            <person name="Fujiwara M."/>
            <person name="Mori M."/>
            <person name="Tomita M."/>
            <person name="Arakawa K."/>
        </authorList>
    </citation>
    <scope>NUCLEOTIDE SEQUENCE [LARGE SCALE GENOMIC DNA]</scope>
</reference>
<comment type="caution">
    <text evidence="2">The sequence shown here is derived from an EMBL/GenBank/DDBJ whole genome shotgun (WGS) entry which is preliminary data.</text>
</comment>
<organism evidence="2 3">
    <name type="scientific">Araneus ventricosus</name>
    <name type="common">Orbweaver spider</name>
    <name type="synonym">Epeira ventricosa</name>
    <dbReference type="NCBI Taxonomy" id="182803"/>
    <lineage>
        <taxon>Eukaryota</taxon>
        <taxon>Metazoa</taxon>
        <taxon>Ecdysozoa</taxon>
        <taxon>Arthropoda</taxon>
        <taxon>Chelicerata</taxon>
        <taxon>Arachnida</taxon>
        <taxon>Araneae</taxon>
        <taxon>Araneomorphae</taxon>
        <taxon>Entelegynae</taxon>
        <taxon>Araneoidea</taxon>
        <taxon>Araneidae</taxon>
        <taxon>Araneus</taxon>
    </lineage>
</organism>
<gene>
    <name evidence="2" type="ORF">AVEN_23434_1</name>
</gene>
<evidence type="ECO:0000313" key="2">
    <source>
        <dbReference type="EMBL" id="GBM24898.1"/>
    </source>
</evidence>
<accession>A0A4Y2EA45</accession>
<keyword evidence="3" id="KW-1185">Reference proteome</keyword>
<dbReference type="InterPro" id="IPR049012">
    <property type="entry name" value="Mutator_transp_dom"/>
</dbReference>
<dbReference type="EMBL" id="BGPR01000528">
    <property type="protein sequence ID" value="GBM24898.1"/>
    <property type="molecule type" value="Genomic_DNA"/>
</dbReference>
<feature type="domain" description="Mutator-like transposase" evidence="1">
    <location>
        <begin position="7"/>
        <end position="105"/>
    </location>
</feature>
<sequence>MFLVLILKLKKEECVNHVSKRLGTSLRKVVQEWRTIGVTFGGKSHGNLTEETIKKLTRYYQNAILSNKGNVNSMKTAIYATLLHNISTDQKPQYHKCPSGKYTWCFRQAAMANGKTPGSHKMHVKTPVNENFYHKLCQYTNDWDQMSFSNIV</sequence>
<protein>
    <recommendedName>
        <fullName evidence="1">Mutator-like transposase domain-containing protein</fullName>
    </recommendedName>
</protein>